<evidence type="ECO:0000259" key="1">
    <source>
        <dbReference type="Pfam" id="PF04773"/>
    </source>
</evidence>
<dbReference type="Pfam" id="PF16344">
    <property type="entry name" value="FecR_C"/>
    <property type="match status" value="1"/>
</dbReference>
<dbReference type="Gene3D" id="3.55.50.30">
    <property type="match status" value="1"/>
</dbReference>
<dbReference type="EMBL" id="FPBF01000004">
    <property type="protein sequence ID" value="SFT98539.1"/>
    <property type="molecule type" value="Genomic_DNA"/>
</dbReference>
<evidence type="ECO:0000313" key="4">
    <source>
        <dbReference type="Proteomes" id="UP000199673"/>
    </source>
</evidence>
<sequence length="323" mass="36279">MRLPSALLDIVSKILRGKASKEEIQKFNTWYTKGIDSVWHIQDHKKRNKAQVESEMLQNIRKATCSRIPDSSTKQSFLGWKVAASIIILIGIGLFAIKGIPSDTPAKQEAKLLTFENGKGMIKKVRLPDGSTVSLFHDTKIQVAESFSENRLVKLSGEAFFEVKRDTLRPFRVETATLTTEVLGTSFLIRNQPEQQEVVAVKTGLVKVSDPTDSIFMLTPNLRLDYSDQGGTVSTIPKSDPLFAWTEDIIVFENTDMKEMVKTLEEWYGVKITTDLTASNSCQISGTYEKQSLENLLQLIQYSIPMTYEIAAKDVTLTFKNCP</sequence>
<feature type="domain" description="Protein FecR C-terminal" evidence="2">
    <location>
        <begin position="250"/>
        <end position="316"/>
    </location>
</feature>
<organism evidence="3 4">
    <name type="scientific">Algoriphagus locisalis</name>
    <dbReference type="NCBI Taxonomy" id="305507"/>
    <lineage>
        <taxon>Bacteria</taxon>
        <taxon>Pseudomonadati</taxon>
        <taxon>Bacteroidota</taxon>
        <taxon>Cytophagia</taxon>
        <taxon>Cytophagales</taxon>
        <taxon>Cyclobacteriaceae</taxon>
        <taxon>Algoriphagus</taxon>
    </lineage>
</organism>
<protein>
    <submittedName>
        <fullName evidence="3">Ferric-dicitrate binding protein FerR, regulates iron transport through sigma-19</fullName>
    </submittedName>
</protein>
<dbReference type="Proteomes" id="UP000199673">
    <property type="component" value="Unassembled WGS sequence"/>
</dbReference>
<dbReference type="InterPro" id="IPR006860">
    <property type="entry name" value="FecR"/>
</dbReference>
<dbReference type="OrthoDB" id="1452822at2"/>
<dbReference type="Pfam" id="PF04773">
    <property type="entry name" value="FecR"/>
    <property type="match status" value="1"/>
</dbReference>
<dbReference type="InterPro" id="IPR012373">
    <property type="entry name" value="Ferrdict_sens_TM"/>
</dbReference>
<evidence type="ECO:0000313" key="3">
    <source>
        <dbReference type="EMBL" id="SFT98539.1"/>
    </source>
</evidence>
<dbReference type="GO" id="GO:0016989">
    <property type="term" value="F:sigma factor antagonist activity"/>
    <property type="evidence" value="ECO:0007669"/>
    <property type="project" value="TreeGrafter"/>
</dbReference>
<dbReference type="PANTHER" id="PTHR30273:SF2">
    <property type="entry name" value="PROTEIN FECR"/>
    <property type="match status" value="1"/>
</dbReference>
<keyword evidence="4" id="KW-1185">Reference proteome</keyword>
<dbReference type="PANTHER" id="PTHR30273">
    <property type="entry name" value="PERIPLASMIC SIGNAL SENSOR AND SIGMA FACTOR ACTIVATOR FECR-RELATED"/>
    <property type="match status" value="1"/>
</dbReference>
<dbReference type="AlphaFoldDB" id="A0A1I7CGJ9"/>
<dbReference type="RefSeq" id="WP_091695200.1">
    <property type="nucleotide sequence ID" value="NZ_FPBF01000004.1"/>
</dbReference>
<name>A0A1I7CGJ9_9BACT</name>
<reference evidence="4" key="1">
    <citation type="submission" date="2016-10" db="EMBL/GenBank/DDBJ databases">
        <authorList>
            <person name="Varghese N."/>
            <person name="Submissions S."/>
        </authorList>
    </citation>
    <scope>NUCLEOTIDE SEQUENCE [LARGE SCALE GENOMIC DNA]</scope>
    <source>
        <strain evidence="4">DSM 23445</strain>
    </source>
</reference>
<dbReference type="PIRSF" id="PIRSF018266">
    <property type="entry name" value="FecR"/>
    <property type="match status" value="1"/>
</dbReference>
<feature type="domain" description="FecR protein" evidence="1">
    <location>
        <begin position="118"/>
        <end position="206"/>
    </location>
</feature>
<dbReference type="Gene3D" id="2.60.120.1440">
    <property type="match status" value="1"/>
</dbReference>
<evidence type="ECO:0000259" key="2">
    <source>
        <dbReference type="Pfam" id="PF16344"/>
    </source>
</evidence>
<dbReference type="STRING" id="305507.SAMN04489724_3172"/>
<gene>
    <name evidence="3" type="ORF">SAMN04489724_3172</name>
</gene>
<accession>A0A1I7CGJ9</accession>
<proteinExistence type="predicted"/>
<dbReference type="InterPro" id="IPR032508">
    <property type="entry name" value="FecR_C"/>
</dbReference>